<protein>
    <submittedName>
        <fullName evidence="1">Uncharacterized protein</fullName>
    </submittedName>
</protein>
<gene>
    <name evidence="1" type="ORF">POCTA_138.1.T1940006</name>
</gene>
<name>A0A8S1YMB7_PAROT</name>
<dbReference type="Proteomes" id="UP000683925">
    <property type="component" value="Unassembled WGS sequence"/>
</dbReference>
<proteinExistence type="predicted"/>
<organism evidence="1 2">
    <name type="scientific">Paramecium octaurelia</name>
    <dbReference type="NCBI Taxonomy" id="43137"/>
    <lineage>
        <taxon>Eukaryota</taxon>
        <taxon>Sar</taxon>
        <taxon>Alveolata</taxon>
        <taxon>Ciliophora</taxon>
        <taxon>Intramacronucleata</taxon>
        <taxon>Oligohymenophorea</taxon>
        <taxon>Peniculida</taxon>
        <taxon>Parameciidae</taxon>
        <taxon>Paramecium</taxon>
    </lineage>
</organism>
<keyword evidence="2" id="KW-1185">Reference proteome</keyword>
<evidence type="ECO:0000313" key="1">
    <source>
        <dbReference type="EMBL" id="CAD8214903.1"/>
    </source>
</evidence>
<evidence type="ECO:0000313" key="2">
    <source>
        <dbReference type="Proteomes" id="UP000683925"/>
    </source>
</evidence>
<reference evidence="1" key="1">
    <citation type="submission" date="2021-01" db="EMBL/GenBank/DDBJ databases">
        <authorList>
            <consortium name="Genoscope - CEA"/>
            <person name="William W."/>
        </authorList>
    </citation>
    <scope>NUCLEOTIDE SEQUENCE</scope>
</reference>
<dbReference type="EMBL" id="CAJJDP010000198">
    <property type="protein sequence ID" value="CAD8214903.1"/>
    <property type="molecule type" value="Genomic_DNA"/>
</dbReference>
<accession>A0A8S1YMB7</accession>
<dbReference type="AlphaFoldDB" id="A0A8S1YMB7"/>
<comment type="caution">
    <text evidence="1">The sequence shown here is derived from an EMBL/GenBank/DDBJ whole genome shotgun (WGS) entry which is preliminary data.</text>
</comment>
<sequence>MFTQEQQPGLLSFPNSTCFYRDVLKILGLLQFLTMEEFLFHNTLNLGKSLISKQNLQILSECFATNTFFILINHNISISKYWRISFIMEFAFHNLYRRIAIAYFYAGVSQFRFKIMEVEEKKLNHVIQNLRLTAWIFDCQEQEIYSKMLQIHNGFIMHKENMKNLKEHKREEFRNIAIEGMVVTLFQEKRYIEMNFNKFFDFSLKEKILIRLFCQIR</sequence>